<dbReference type="RefSeq" id="WP_126678271.1">
    <property type="nucleotide sequence ID" value="NZ_RYYU01000001.1"/>
</dbReference>
<sequence length="507" mass="59879">MSITKIHRIVTMDICQSHPNKKAYNTDTYYAKLANQLLDDFRQLRLDFGKQTSPIMRYTSILLANYMEDIVADSGQWRSFSALNQQMFGQTIPMYHDVEAEYYPDEPSFEAVRFIVWHAVTEMDDIWWNADDESLRKMAIAAFDRLDRTFEQAPVNDQLTNDITDMLRQAGEDFLKMRPALIWIFKDCYLTRSFTAEKLIETRIKEADGINNLMPTESMRMFYAIMYSIFTYKIAPFALEPKEYVAALMRTRSMLREAQQIMDIEVLPMGYYQYTIDDNGQWLQMLRTNGKKIRVAREEITLDDYDLRRHDGCCAIFVKYLGKWHMNGIMIPITDMVSHWNDFVKNDPDYKAEGTCDVTGKMLLKQSGGKEIIYFQDLDDMKSYLMKNMSYQLEHFDFFKEQDLTGKHPLLFIDKNAKKYALHFSFDFTQCIADPTNPYYDATIERKNSIEMLWNDKSISSEAILYLLEHNYIPDIYDDALISQESSPEEKQADVRFLLRYMRRENY</sequence>
<dbReference type="Proteomes" id="UP000278983">
    <property type="component" value="Unassembled WGS sequence"/>
</dbReference>
<gene>
    <name evidence="1" type="ORF">EHV08_04485</name>
</gene>
<protein>
    <submittedName>
        <fullName evidence="1">DUF3843 family protein</fullName>
    </submittedName>
</protein>
<proteinExistence type="predicted"/>
<organism evidence="1 2">
    <name type="scientific">Prevotella koreensis</name>
    <dbReference type="NCBI Taxonomy" id="2490854"/>
    <lineage>
        <taxon>Bacteria</taxon>
        <taxon>Pseudomonadati</taxon>
        <taxon>Bacteroidota</taxon>
        <taxon>Bacteroidia</taxon>
        <taxon>Bacteroidales</taxon>
        <taxon>Prevotellaceae</taxon>
        <taxon>Prevotella</taxon>
    </lineage>
</organism>
<evidence type="ECO:0000313" key="2">
    <source>
        <dbReference type="Proteomes" id="UP000278983"/>
    </source>
</evidence>
<dbReference type="AlphaFoldDB" id="A0A432LIV9"/>
<dbReference type="OrthoDB" id="693120at2"/>
<dbReference type="EMBL" id="RYYU01000001">
    <property type="protein sequence ID" value="RUL59101.1"/>
    <property type="molecule type" value="Genomic_DNA"/>
</dbReference>
<accession>A0A432LIV9</accession>
<dbReference type="InterPro" id="IPR024214">
    <property type="entry name" value="DUF3843"/>
</dbReference>
<dbReference type="Pfam" id="PF12954">
    <property type="entry name" value="DUF3843"/>
    <property type="match status" value="2"/>
</dbReference>
<comment type="caution">
    <text evidence="1">The sequence shown here is derived from an EMBL/GenBank/DDBJ whole genome shotgun (WGS) entry which is preliminary data.</text>
</comment>
<keyword evidence="2" id="KW-1185">Reference proteome</keyword>
<evidence type="ECO:0000313" key="1">
    <source>
        <dbReference type="EMBL" id="RUL59101.1"/>
    </source>
</evidence>
<reference evidence="1 2" key="1">
    <citation type="submission" date="2018-12" db="EMBL/GenBank/DDBJ databases">
        <title>Genome sequencing of Prevotella sp. KCOM 3155 (= JS262).</title>
        <authorList>
            <person name="Kook J.-K."/>
            <person name="Park S.-N."/>
            <person name="Lim Y.K."/>
        </authorList>
    </citation>
    <scope>NUCLEOTIDE SEQUENCE [LARGE SCALE GENOMIC DNA]</scope>
    <source>
        <strain evidence="1 2">KCOM 3155</strain>
    </source>
</reference>
<name>A0A432LIV9_9BACT</name>